<sequence>MIPGLPPLVVLERIELSAAAASIQIPASGTIAGHAKFPTYGARHVVVLVNAASEDAVAERNLEATFYSDGGAKAPMGRFTARRAGAPSLRG</sequence>
<name>A0A0F9CZK5_9ZZZZ</name>
<accession>A0A0F9CZK5</accession>
<organism evidence="1">
    <name type="scientific">marine sediment metagenome</name>
    <dbReference type="NCBI Taxonomy" id="412755"/>
    <lineage>
        <taxon>unclassified sequences</taxon>
        <taxon>metagenomes</taxon>
        <taxon>ecological metagenomes</taxon>
    </lineage>
</organism>
<proteinExistence type="predicted"/>
<comment type="caution">
    <text evidence="1">The sequence shown here is derived from an EMBL/GenBank/DDBJ whole genome shotgun (WGS) entry which is preliminary data.</text>
</comment>
<protein>
    <submittedName>
        <fullName evidence="1">Uncharacterized protein</fullName>
    </submittedName>
</protein>
<gene>
    <name evidence="1" type="ORF">LCGC14_2607790</name>
</gene>
<dbReference type="EMBL" id="LAZR01044189">
    <property type="protein sequence ID" value="KKL05263.1"/>
    <property type="molecule type" value="Genomic_DNA"/>
</dbReference>
<reference evidence="1" key="1">
    <citation type="journal article" date="2015" name="Nature">
        <title>Complex archaea that bridge the gap between prokaryotes and eukaryotes.</title>
        <authorList>
            <person name="Spang A."/>
            <person name="Saw J.H."/>
            <person name="Jorgensen S.L."/>
            <person name="Zaremba-Niedzwiedzka K."/>
            <person name="Martijn J."/>
            <person name="Lind A.E."/>
            <person name="van Eijk R."/>
            <person name="Schleper C."/>
            <person name="Guy L."/>
            <person name="Ettema T.J."/>
        </authorList>
    </citation>
    <scope>NUCLEOTIDE SEQUENCE</scope>
</reference>
<dbReference type="AlphaFoldDB" id="A0A0F9CZK5"/>
<evidence type="ECO:0000313" key="1">
    <source>
        <dbReference type="EMBL" id="KKL05263.1"/>
    </source>
</evidence>